<keyword evidence="4 9" id="KW-0378">Hydrolase</keyword>
<evidence type="ECO:0000256" key="1">
    <source>
        <dbReference type="ARBA" id="ARBA00006336"/>
    </source>
</evidence>
<evidence type="ECO:0000313" key="9">
    <source>
        <dbReference type="EMBL" id="CAA9516493.1"/>
    </source>
</evidence>
<accession>A0A6J4T8X7</accession>
<gene>
    <name evidence="9" type="ORF">AVDCRST_MAG45-2235</name>
</gene>
<sequence>MAEALLIVDFQNDFVRPDGALSVPGGDEIGARLNELAASGCFDLVVATRDWHPPDHGSFEEQGGPWPAHCVQGTSGAELHPTLDSERVDVLLDTGDERDLEGYSAFERPELGRLLREKAIDAVYVAGLATNVCVRGTALGALEEGFAVTVDTGASRGIDVEGVVATAEAVDELSRAGATVIPPAR</sequence>
<dbReference type="EMBL" id="CADCVU010000190">
    <property type="protein sequence ID" value="CAA9516493.1"/>
    <property type="molecule type" value="Genomic_DNA"/>
</dbReference>
<keyword evidence="3" id="KW-0479">Metal-binding</keyword>
<dbReference type="InterPro" id="IPR000868">
    <property type="entry name" value="Isochorismatase-like_dom"/>
</dbReference>
<dbReference type="SUPFAM" id="SSF52499">
    <property type="entry name" value="Isochorismatase-like hydrolases"/>
    <property type="match status" value="1"/>
</dbReference>
<reference evidence="9" key="1">
    <citation type="submission" date="2020-02" db="EMBL/GenBank/DDBJ databases">
        <authorList>
            <person name="Meier V. D."/>
        </authorList>
    </citation>
    <scope>NUCLEOTIDE SEQUENCE</scope>
    <source>
        <strain evidence="9">AVDCRST_MAG45</strain>
    </source>
</reference>
<dbReference type="PANTHER" id="PTHR11080:SF2">
    <property type="entry name" value="LD05707P"/>
    <property type="match status" value="1"/>
</dbReference>
<dbReference type="PANTHER" id="PTHR11080">
    <property type="entry name" value="PYRAZINAMIDASE/NICOTINAMIDASE"/>
    <property type="match status" value="1"/>
</dbReference>
<comment type="pathway">
    <text evidence="5">Cofactor biosynthesis; nicotinate biosynthesis; nicotinate from nicotinamide: step 1/1.</text>
</comment>
<evidence type="ECO:0000256" key="7">
    <source>
        <dbReference type="ARBA" id="ARBA00043224"/>
    </source>
</evidence>
<protein>
    <recommendedName>
        <fullName evidence="6">nicotinamidase</fullName>
        <ecNumber evidence="6">3.5.1.19</ecNumber>
    </recommendedName>
    <alternativeName>
        <fullName evidence="7">Nicotinamide deamidase</fullName>
    </alternativeName>
</protein>
<feature type="domain" description="Isochorismatase-like" evidence="8">
    <location>
        <begin position="4"/>
        <end position="180"/>
    </location>
</feature>
<organism evidence="9">
    <name type="scientific">uncultured Solirubrobacterales bacterium</name>
    <dbReference type="NCBI Taxonomy" id="768556"/>
    <lineage>
        <taxon>Bacteria</taxon>
        <taxon>Bacillati</taxon>
        <taxon>Actinomycetota</taxon>
        <taxon>Thermoleophilia</taxon>
        <taxon>Solirubrobacterales</taxon>
        <taxon>environmental samples</taxon>
    </lineage>
</organism>
<evidence type="ECO:0000256" key="4">
    <source>
        <dbReference type="ARBA" id="ARBA00022801"/>
    </source>
</evidence>
<dbReference type="AlphaFoldDB" id="A0A6J4T8X7"/>
<evidence type="ECO:0000256" key="2">
    <source>
        <dbReference type="ARBA" id="ARBA00022642"/>
    </source>
</evidence>
<dbReference type="Pfam" id="PF00857">
    <property type="entry name" value="Isochorismatase"/>
    <property type="match status" value="1"/>
</dbReference>
<dbReference type="EC" id="3.5.1.19" evidence="6"/>
<evidence type="ECO:0000256" key="6">
    <source>
        <dbReference type="ARBA" id="ARBA00039017"/>
    </source>
</evidence>
<dbReference type="GO" id="GO:0046872">
    <property type="term" value="F:metal ion binding"/>
    <property type="evidence" value="ECO:0007669"/>
    <property type="project" value="UniProtKB-KW"/>
</dbReference>
<name>A0A6J4T8X7_9ACTN</name>
<dbReference type="GO" id="GO:0019363">
    <property type="term" value="P:pyridine nucleotide biosynthetic process"/>
    <property type="evidence" value="ECO:0007669"/>
    <property type="project" value="UniProtKB-KW"/>
</dbReference>
<keyword evidence="2" id="KW-0662">Pyridine nucleotide biosynthesis</keyword>
<dbReference type="InterPro" id="IPR052347">
    <property type="entry name" value="Isochorismatase_Nicotinamidase"/>
</dbReference>
<comment type="similarity">
    <text evidence="1">Belongs to the isochorismatase family.</text>
</comment>
<dbReference type="GO" id="GO:0008936">
    <property type="term" value="F:nicotinamidase activity"/>
    <property type="evidence" value="ECO:0007669"/>
    <property type="project" value="UniProtKB-EC"/>
</dbReference>
<evidence type="ECO:0000259" key="8">
    <source>
        <dbReference type="Pfam" id="PF00857"/>
    </source>
</evidence>
<dbReference type="InterPro" id="IPR036380">
    <property type="entry name" value="Isochorismatase-like_sf"/>
</dbReference>
<dbReference type="Gene3D" id="3.40.50.850">
    <property type="entry name" value="Isochorismatase-like"/>
    <property type="match status" value="1"/>
</dbReference>
<evidence type="ECO:0000256" key="5">
    <source>
        <dbReference type="ARBA" id="ARBA00037900"/>
    </source>
</evidence>
<proteinExistence type="inferred from homology"/>
<evidence type="ECO:0000256" key="3">
    <source>
        <dbReference type="ARBA" id="ARBA00022723"/>
    </source>
</evidence>